<evidence type="ECO:0000256" key="4">
    <source>
        <dbReference type="ARBA" id="ARBA00022692"/>
    </source>
</evidence>
<keyword evidence="4 7" id="KW-0812">Transmembrane</keyword>
<dbReference type="PANTHER" id="PTHR43744:SF12">
    <property type="entry name" value="ABC TRANSPORTER PERMEASE PROTEIN MG189-RELATED"/>
    <property type="match status" value="1"/>
</dbReference>
<dbReference type="GO" id="GO:0005886">
    <property type="term" value="C:plasma membrane"/>
    <property type="evidence" value="ECO:0007669"/>
    <property type="project" value="UniProtKB-SubCell"/>
</dbReference>
<feature type="transmembrane region" description="Helical" evidence="7">
    <location>
        <begin position="97"/>
        <end position="121"/>
    </location>
</feature>
<feature type="transmembrane region" description="Helical" evidence="7">
    <location>
        <begin position="226"/>
        <end position="243"/>
    </location>
</feature>
<dbReference type="STRING" id="1408416.GCA_000702765_01178"/>
<dbReference type="PANTHER" id="PTHR43744">
    <property type="entry name" value="ABC TRANSPORTER PERMEASE PROTEIN MG189-RELATED-RELATED"/>
    <property type="match status" value="1"/>
</dbReference>
<dbReference type="AlphaFoldDB" id="A0A449BKP4"/>
<keyword evidence="10" id="KW-1185">Reference proteome</keyword>
<comment type="subcellular location">
    <subcellularLocation>
        <location evidence="1 7">Cell membrane</location>
        <topology evidence="1 7">Multi-pass membrane protein</topology>
    </subcellularLocation>
</comment>
<gene>
    <name evidence="9" type="primary">ycjP_5</name>
    <name evidence="9" type="ORF">NCTC10172_01094</name>
</gene>
<protein>
    <submittedName>
        <fullName evidence="9">Inner membrane ABC transporter permease protein ycjP</fullName>
    </submittedName>
</protein>
<accession>A0A449BKP4</accession>
<name>A0A449BKP4_9MOLU</name>
<dbReference type="InterPro" id="IPR000515">
    <property type="entry name" value="MetI-like"/>
</dbReference>
<reference evidence="9 10" key="1">
    <citation type="submission" date="2019-01" db="EMBL/GenBank/DDBJ databases">
        <authorList>
            <consortium name="Pathogen Informatics"/>
        </authorList>
    </citation>
    <scope>NUCLEOTIDE SEQUENCE [LARGE SCALE GENOMIC DNA]</scope>
    <source>
        <strain evidence="9 10">NCTC10172</strain>
    </source>
</reference>
<dbReference type="Pfam" id="PF00528">
    <property type="entry name" value="BPD_transp_1"/>
    <property type="match status" value="1"/>
</dbReference>
<proteinExistence type="inferred from homology"/>
<keyword evidence="6 7" id="KW-0472">Membrane</keyword>
<keyword evidence="3" id="KW-1003">Cell membrane</keyword>
<dbReference type="Gene3D" id="1.10.3720.10">
    <property type="entry name" value="MetI-like"/>
    <property type="match status" value="1"/>
</dbReference>
<evidence type="ECO:0000256" key="5">
    <source>
        <dbReference type="ARBA" id="ARBA00022989"/>
    </source>
</evidence>
<organism evidence="9 10">
    <name type="scientific">Acholeplasma hippikon</name>
    <dbReference type="NCBI Taxonomy" id="264636"/>
    <lineage>
        <taxon>Bacteria</taxon>
        <taxon>Bacillati</taxon>
        <taxon>Mycoplasmatota</taxon>
        <taxon>Mollicutes</taxon>
        <taxon>Acholeplasmatales</taxon>
        <taxon>Acholeplasmataceae</taxon>
        <taxon>Acholeplasma</taxon>
    </lineage>
</organism>
<dbReference type="EMBL" id="LR215050">
    <property type="protein sequence ID" value="VEU83045.1"/>
    <property type="molecule type" value="Genomic_DNA"/>
</dbReference>
<evidence type="ECO:0000256" key="3">
    <source>
        <dbReference type="ARBA" id="ARBA00022475"/>
    </source>
</evidence>
<dbReference type="SUPFAM" id="SSF161098">
    <property type="entry name" value="MetI-like"/>
    <property type="match status" value="1"/>
</dbReference>
<sequence>MTEQNLNLKVDYRTNEKLKAQKTAIFAGKAGIYIFLTIMALMIIIPFYWMLNVSLQSTDEVLNSLNVSLFPKVFSPKNYINVFFYESSTAKISFPRYLTNTLVVAVFSTIGGTIFSILVAFALSRLNFKGRELIFSILLATMMIPGEMMVISNFVTVAKLGWADSQGIGSYLAMIVPFMVSIFHIYLLRQNFKQIPNELYYAAKIDGCGDFKYLTKVMVPMAKSSIITIVILKLMGTWNAYIWPNLVAHEEYRLVTTWLRGSFVDQAESGVGRPLLNYQMAATVLVTVPLLLLFIFFRKYIMSGVSRSGVKG</sequence>
<evidence type="ECO:0000256" key="2">
    <source>
        <dbReference type="ARBA" id="ARBA00022448"/>
    </source>
</evidence>
<feature type="transmembrane region" description="Helical" evidence="7">
    <location>
        <begin position="278"/>
        <end position="297"/>
    </location>
</feature>
<evidence type="ECO:0000256" key="1">
    <source>
        <dbReference type="ARBA" id="ARBA00004651"/>
    </source>
</evidence>
<dbReference type="GO" id="GO:0055085">
    <property type="term" value="P:transmembrane transport"/>
    <property type="evidence" value="ECO:0007669"/>
    <property type="project" value="InterPro"/>
</dbReference>
<evidence type="ECO:0000256" key="7">
    <source>
        <dbReference type="RuleBase" id="RU363032"/>
    </source>
</evidence>
<feature type="domain" description="ABC transmembrane type-1" evidence="8">
    <location>
        <begin position="98"/>
        <end position="297"/>
    </location>
</feature>
<keyword evidence="5 7" id="KW-1133">Transmembrane helix</keyword>
<evidence type="ECO:0000313" key="9">
    <source>
        <dbReference type="EMBL" id="VEU83045.1"/>
    </source>
</evidence>
<dbReference type="RefSeq" id="WP_051659060.1">
    <property type="nucleotide sequence ID" value="NZ_LR215050.1"/>
</dbReference>
<keyword evidence="2 7" id="KW-0813">Transport</keyword>
<dbReference type="PROSITE" id="PS50928">
    <property type="entry name" value="ABC_TM1"/>
    <property type="match status" value="1"/>
</dbReference>
<evidence type="ECO:0000259" key="8">
    <source>
        <dbReference type="PROSITE" id="PS50928"/>
    </source>
</evidence>
<feature type="transmembrane region" description="Helical" evidence="7">
    <location>
        <begin position="133"/>
        <end position="156"/>
    </location>
</feature>
<dbReference type="KEGG" id="ahk:NCTC10172_01094"/>
<dbReference type="CDD" id="cd06261">
    <property type="entry name" value="TM_PBP2"/>
    <property type="match status" value="1"/>
</dbReference>
<evidence type="ECO:0000256" key="6">
    <source>
        <dbReference type="ARBA" id="ARBA00023136"/>
    </source>
</evidence>
<dbReference type="InterPro" id="IPR035906">
    <property type="entry name" value="MetI-like_sf"/>
</dbReference>
<feature type="transmembrane region" description="Helical" evidence="7">
    <location>
        <begin position="30"/>
        <end position="51"/>
    </location>
</feature>
<dbReference type="Proteomes" id="UP000290909">
    <property type="component" value="Chromosome"/>
</dbReference>
<evidence type="ECO:0000313" key="10">
    <source>
        <dbReference type="Proteomes" id="UP000290909"/>
    </source>
</evidence>
<feature type="transmembrane region" description="Helical" evidence="7">
    <location>
        <begin position="168"/>
        <end position="188"/>
    </location>
</feature>
<comment type="similarity">
    <text evidence="7">Belongs to the binding-protein-dependent transport system permease family.</text>
</comment>